<reference evidence="1 2" key="1">
    <citation type="submission" date="2024-04" db="EMBL/GenBank/DDBJ databases">
        <title>Luteolibacter sp. isolated from soil.</title>
        <authorList>
            <person name="An J."/>
        </authorList>
    </citation>
    <scope>NUCLEOTIDE SEQUENCE [LARGE SCALE GENOMIC DNA]</scope>
    <source>
        <strain evidence="1 2">Y139</strain>
    </source>
</reference>
<dbReference type="RefSeq" id="WP_341408093.1">
    <property type="nucleotide sequence ID" value="NZ_JBBUKT010000018.1"/>
</dbReference>
<organism evidence="1 2">
    <name type="scientific">Luteolibacter soli</name>
    <dbReference type="NCBI Taxonomy" id="3135280"/>
    <lineage>
        <taxon>Bacteria</taxon>
        <taxon>Pseudomonadati</taxon>
        <taxon>Verrucomicrobiota</taxon>
        <taxon>Verrucomicrobiia</taxon>
        <taxon>Verrucomicrobiales</taxon>
        <taxon>Verrucomicrobiaceae</taxon>
        <taxon>Luteolibacter</taxon>
    </lineage>
</organism>
<accession>A0ABU9B2T5</accession>
<evidence type="ECO:0000313" key="1">
    <source>
        <dbReference type="EMBL" id="MEK7954325.1"/>
    </source>
</evidence>
<protein>
    <submittedName>
        <fullName evidence="1">DUF2958 domain-containing protein</fullName>
    </submittedName>
</protein>
<proteinExistence type="predicted"/>
<keyword evidence="2" id="KW-1185">Reference proteome</keyword>
<dbReference type="InterPro" id="IPR021341">
    <property type="entry name" value="DUF2958"/>
</dbReference>
<gene>
    <name evidence="1" type="ORF">WKV53_27660</name>
</gene>
<sequence length="118" mass="13529">MEIITDRIRQKLIVNFTINCERKERGETEIDHWPVVKIFTPDGACTWLLTELDHENDLAFGICDLGLGYPEMGYVSLQELRHLRGGLGLPVERDLHFEATMSLTDYALEALKAERIIV</sequence>
<comment type="caution">
    <text evidence="1">The sequence shown here is derived from an EMBL/GenBank/DDBJ whole genome shotgun (WGS) entry which is preliminary data.</text>
</comment>
<dbReference type="Proteomes" id="UP001371305">
    <property type="component" value="Unassembled WGS sequence"/>
</dbReference>
<dbReference type="EMBL" id="JBBUKT010000018">
    <property type="protein sequence ID" value="MEK7954325.1"/>
    <property type="molecule type" value="Genomic_DNA"/>
</dbReference>
<name>A0ABU9B2T5_9BACT</name>
<evidence type="ECO:0000313" key="2">
    <source>
        <dbReference type="Proteomes" id="UP001371305"/>
    </source>
</evidence>
<dbReference type="Pfam" id="PF11171">
    <property type="entry name" value="DUF2958"/>
    <property type="match status" value="1"/>
</dbReference>